<dbReference type="Pfam" id="PF13416">
    <property type="entry name" value="SBP_bac_8"/>
    <property type="match status" value="1"/>
</dbReference>
<evidence type="ECO:0000313" key="1">
    <source>
        <dbReference type="EMBL" id="KAF9152629.1"/>
    </source>
</evidence>
<dbReference type="EMBL" id="JAAAUQ010000230">
    <property type="protein sequence ID" value="KAF9152629.1"/>
    <property type="molecule type" value="Genomic_DNA"/>
</dbReference>
<dbReference type="InterPro" id="IPR006059">
    <property type="entry name" value="SBP"/>
</dbReference>
<reference evidence="1" key="1">
    <citation type="journal article" date="2020" name="Fungal Divers.">
        <title>Resolving the Mortierellaceae phylogeny through synthesis of multi-gene phylogenetics and phylogenomics.</title>
        <authorList>
            <person name="Vandepol N."/>
            <person name="Liber J."/>
            <person name="Desiro A."/>
            <person name="Na H."/>
            <person name="Kennedy M."/>
            <person name="Barry K."/>
            <person name="Grigoriev I.V."/>
            <person name="Miller A.N."/>
            <person name="O'Donnell K."/>
            <person name="Stajich J.E."/>
            <person name="Bonito G."/>
        </authorList>
    </citation>
    <scope>NUCLEOTIDE SEQUENCE</scope>
    <source>
        <strain evidence="1">NRRL 6426</strain>
    </source>
</reference>
<gene>
    <name evidence="1" type="ORF">BG015_004966</name>
</gene>
<keyword evidence="2" id="KW-1185">Reference proteome</keyword>
<comment type="caution">
    <text evidence="1">The sequence shown here is derived from an EMBL/GenBank/DDBJ whole genome shotgun (WGS) entry which is preliminary data.</text>
</comment>
<protein>
    <recommendedName>
        <fullName evidence="3">Extracellular solute-binding protein</fullName>
    </recommendedName>
</protein>
<dbReference type="InterPro" id="IPR050490">
    <property type="entry name" value="Bact_solute-bd_prot1"/>
</dbReference>
<name>A0A9P5VCT3_9FUNG</name>
<accession>A0A9P5VCT3</accession>
<dbReference type="OrthoDB" id="2399017at2759"/>
<organism evidence="1 2">
    <name type="scientific">Linnemannia schmuckeri</name>
    <dbReference type="NCBI Taxonomy" id="64567"/>
    <lineage>
        <taxon>Eukaryota</taxon>
        <taxon>Fungi</taxon>
        <taxon>Fungi incertae sedis</taxon>
        <taxon>Mucoromycota</taxon>
        <taxon>Mortierellomycotina</taxon>
        <taxon>Mortierellomycetes</taxon>
        <taxon>Mortierellales</taxon>
        <taxon>Mortierellaceae</taxon>
        <taxon>Linnemannia</taxon>
    </lineage>
</organism>
<evidence type="ECO:0008006" key="3">
    <source>
        <dbReference type="Google" id="ProtNLM"/>
    </source>
</evidence>
<dbReference type="Gene3D" id="3.40.190.10">
    <property type="entry name" value="Periplasmic binding protein-like II"/>
    <property type="match status" value="1"/>
</dbReference>
<proteinExistence type="predicted"/>
<evidence type="ECO:0000313" key="2">
    <source>
        <dbReference type="Proteomes" id="UP000748756"/>
    </source>
</evidence>
<sequence length="454" mass="51362">MAHPTNPQHEQCTLRIAVVGGPQYDRLYDKLATFEAETGIRVEIVYKGSHPELNDYIASTFPPVDNSNWDHYKAPELDLISTHVKYAPSQAHYLKELDSSSVSQEQQGEFLDSALQACKIQGKLMQLPRMVDSRVLFYRMDVLEQLGLEPPKTWQDLAKYASIISQASLPTTSGQHPGALQAEVDNSEVAEVPEVKTMQGYVFPGKLSGLFGTFYELAMMEMRHPEALFDKDDRPMFEESTVVPVLRYMRHLVLTGAVPADIDHYYFDQVSTLFAEGKVAMVADWPSFYKDMKQRLKKVLGAKVKVMRYPVGANGSRSAYSGMHSFAIPKCCRYPQEALRLLKFLVHDDQQWLEATESGSFPTKKAVLQRLVNRTEETTAAVKGINSDEAQLDSERLGCLRATVEEDMAMFPHLLTYPELEDALYPMIQDAMMGRLLPEEAARQMKMRALQPFE</sequence>
<dbReference type="PANTHER" id="PTHR43649">
    <property type="entry name" value="ARABINOSE-BINDING PROTEIN-RELATED"/>
    <property type="match status" value="1"/>
</dbReference>
<dbReference type="PANTHER" id="PTHR43649:SF12">
    <property type="entry name" value="DIACETYLCHITOBIOSE BINDING PROTEIN DASA"/>
    <property type="match status" value="1"/>
</dbReference>
<dbReference type="SUPFAM" id="SSF53850">
    <property type="entry name" value="Periplasmic binding protein-like II"/>
    <property type="match status" value="1"/>
</dbReference>
<dbReference type="Proteomes" id="UP000748756">
    <property type="component" value="Unassembled WGS sequence"/>
</dbReference>
<dbReference type="AlphaFoldDB" id="A0A9P5VCT3"/>